<feature type="domain" description="CHAT" evidence="2">
    <location>
        <begin position="85"/>
        <end position="376"/>
    </location>
</feature>
<feature type="compositionally biased region" description="Polar residues" evidence="1">
    <location>
        <begin position="650"/>
        <end position="662"/>
    </location>
</feature>
<proteinExistence type="predicted"/>
<evidence type="ECO:0000313" key="4">
    <source>
        <dbReference type="Proteomes" id="UP000198870"/>
    </source>
</evidence>
<name>A0A1G5IJY7_9BACT</name>
<dbReference type="Proteomes" id="UP000198870">
    <property type="component" value="Unassembled WGS sequence"/>
</dbReference>
<dbReference type="Pfam" id="PF12770">
    <property type="entry name" value="CHAT"/>
    <property type="match status" value="1"/>
</dbReference>
<dbReference type="InterPro" id="IPR024983">
    <property type="entry name" value="CHAT_dom"/>
</dbReference>
<feature type="region of interest" description="Disordered" evidence="1">
    <location>
        <begin position="641"/>
        <end position="662"/>
    </location>
</feature>
<dbReference type="OrthoDB" id="5557991at2"/>
<organism evidence="3 4">
    <name type="scientific">Desulfoluna spongiiphila</name>
    <dbReference type="NCBI Taxonomy" id="419481"/>
    <lineage>
        <taxon>Bacteria</taxon>
        <taxon>Pseudomonadati</taxon>
        <taxon>Thermodesulfobacteriota</taxon>
        <taxon>Desulfobacteria</taxon>
        <taxon>Desulfobacterales</taxon>
        <taxon>Desulfolunaceae</taxon>
        <taxon>Desulfoluna</taxon>
    </lineage>
</organism>
<gene>
    <name evidence="3" type="ORF">SAMN05216233_12077</name>
</gene>
<keyword evidence="4" id="KW-1185">Reference proteome</keyword>
<sequence>MPKIRSVKLELLRHGPPHNQLISPLTRYMGLSGRHEPVTVTLPYEQQSILTLLRALRYGEKDTPTRRTQIREISAAMGQLMEKVPGLIADLSLDGEERFIQLRLVFSASELALLPFEMADAARGFPGEGSPLALQQEVPVVLTREIRGADGQALPWNISPRILFAAAAPPGVGTIPFKAHLLALREAVGPWLPRASAHISPTERLSPFLTILPSATLEQIQTACAEGTYTHVHILAHGVPQPDTSEVRYGLALCDDADPSGMDVVDGERLAAALRVKACGDGFSSPLVVTVASCDSGQQGSVVLPGSSLVHAVHNAGVPLVIGSQYPLTKTGSVTMARTLYAGLLWGKDPRICLYELRQQLRRQDRTTHDWGSLIAYASLPDDMESQLGEFKTIQAHRALTASMNRAHNLTEKQIKGVDGDFDDVIDDIRHAISVMPDCNPEPDASFLAAQENRIAKLCILGSAEKRQAQALYLKHNEDKISGAPRLPDDALQSLERSLAFYRRAATINAHAHWPGTQVLSLSMFLRFHKTKKMELEAPLWAFVEASAHYDLLHPDPSYALWACANLAELHFLALVAGPLRAGDPKPSPERFVTQLVEQAPTNAVQAIALRWQFHRYTHILRFDDTSAAFAAKLTAMLTGPLAQGDAPDEQTSQSGTLARSR</sequence>
<evidence type="ECO:0000256" key="1">
    <source>
        <dbReference type="SAM" id="MobiDB-lite"/>
    </source>
</evidence>
<reference evidence="3 4" key="1">
    <citation type="submission" date="2016-10" db="EMBL/GenBank/DDBJ databases">
        <authorList>
            <person name="de Groot N.N."/>
        </authorList>
    </citation>
    <scope>NUCLEOTIDE SEQUENCE [LARGE SCALE GENOMIC DNA]</scope>
    <source>
        <strain evidence="3 4">AA1</strain>
    </source>
</reference>
<dbReference type="EMBL" id="FMUX01000020">
    <property type="protein sequence ID" value="SCY76333.1"/>
    <property type="molecule type" value="Genomic_DNA"/>
</dbReference>
<dbReference type="AlphaFoldDB" id="A0A1G5IJY7"/>
<dbReference type="STRING" id="419481.SAMN05216233_12077"/>
<evidence type="ECO:0000313" key="3">
    <source>
        <dbReference type="EMBL" id="SCY76333.1"/>
    </source>
</evidence>
<accession>A0A1G5IJY7</accession>
<dbReference type="RefSeq" id="WP_092213943.1">
    <property type="nucleotide sequence ID" value="NZ_FMUX01000020.1"/>
</dbReference>
<evidence type="ECO:0000259" key="2">
    <source>
        <dbReference type="Pfam" id="PF12770"/>
    </source>
</evidence>
<protein>
    <submittedName>
        <fullName evidence="3">CHAT domain-containing protein</fullName>
    </submittedName>
</protein>